<dbReference type="EMBL" id="CP025958">
    <property type="protein sequence ID" value="AWM38196.1"/>
    <property type="molecule type" value="Genomic_DNA"/>
</dbReference>
<protein>
    <submittedName>
        <fullName evidence="1">Uncharacterized protein</fullName>
    </submittedName>
</protein>
<dbReference type="Proteomes" id="UP000245802">
    <property type="component" value="Chromosome"/>
</dbReference>
<sequence>MSAVLAALLFVTCQAEPPVRVTVVIVLATNQNAVVDAKLKDLAKEVQKRDPKLTGFKLVATECKSIPVGGSEVITLTDKQELKIQVDKAKDANGRISMTLNPPAMDSVTYACACEKFFPVVTPHRTKAGEQLIIAVMAKPCTLKK</sequence>
<evidence type="ECO:0000313" key="2">
    <source>
        <dbReference type="Proteomes" id="UP000245802"/>
    </source>
</evidence>
<dbReference type="RefSeq" id="WP_010046669.1">
    <property type="nucleotide sequence ID" value="NZ_CP025958.1"/>
</dbReference>
<gene>
    <name evidence="1" type="ORF">C1280_15190</name>
</gene>
<dbReference type="KEGG" id="gog:C1280_15190"/>
<accession>A0A2Z3H3N2</accession>
<organism evidence="1 2">
    <name type="scientific">Gemmata obscuriglobus</name>
    <dbReference type="NCBI Taxonomy" id="114"/>
    <lineage>
        <taxon>Bacteria</taxon>
        <taxon>Pseudomonadati</taxon>
        <taxon>Planctomycetota</taxon>
        <taxon>Planctomycetia</taxon>
        <taxon>Gemmatales</taxon>
        <taxon>Gemmataceae</taxon>
        <taxon>Gemmata</taxon>
    </lineage>
</organism>
<dbReference type="AlphaFoldDB" id="A0A2Z3H3N2"/>
<reference evidence="1 2" key="1">
    <citation type="submission" date="2018-01" db="EMBL/GenBank/DDBJ databases">
        <title>G. obscuriglobus.</title>
        <authorList>
            <person name="Franke J."/>
            <person name="Blomberg W."/>
            <person name="Selmecki A."/>
        </authorList>
    </citation>
    <scope>NUCLEOTIDE SEQUENCE [LARGE SCALE GENOMIC DNA]</scope>
    <source>
        <strain evidence="1 2">DSM 5831</strain>
    </source>
</reference>
<keyword evidence="2" id="KW-1185">Reference proteome</keyword>
<dbReference type="OrthoDB" id="282932at2"/>
<name>A0A2Z3H3N2_9BACT</name>
<evidence type="ECO:0000313" key="1">
    <source>
        <dbReference type="EMBL" id="AWM38196.1"/>
    </source>
</evidence>
<proteinExistence type="predicted"/>